<evidence type="ECO:0000259" key="22">
    <source>
        <dbReference type="PROSITE" id="PS51698"/>
    </source>
</evidence>
<dbReference type="Gene3D" id="6.10.140.2020">
    <property type="match status" value="1"/>
</dbReference>
<evidence type="ECO:0000313" key="23">
    <source>
        <dbReference type="EMBL" id="GLD48844.1"/>
    </source>
</evidence>
<dbReference type="Pfam" id="PF12895">
    <property type="entry name" value="ANAPC3"/>
    <property type="match status" value="1"/>
</dbReference>
<dbReference type="PANTHER" id="PTHR46803">
    <property type="entry name" value="E3 UBIQUITIN-PROTEIN LIGASE CHIP"/>
    <property type="match status" value="1"/>
</dbReference>
<dbReference type="InterPro" id="IPR045202">
    <property type="entry name" value="CHIP_RING-Ubox"/>
</dbReference>
<dbReference type="InterPro" id="IPR000169">
    <property type="entry name" value="Pept_cys_AS"/>
</dbReference>
<dbReference type="InterPro" id="IPR001300">
    <property type="entry name" value="Peptidase_C2_calpain_cat"/>
</dbReference>
<dbReference type="GO" id="GO:0051087">
    <property type="term" value="F:protein-folding chaperone binding"/>
    <property type="evidence" value="ECO:0007669"/>
    <property type="project" value="TreeGrafter"/>
</dbReference>
<keyword evidence="7" id="KW-0677">Repeat</keyword>
<dbReference type="InterPro" id="IPR001876">
    <property type="entry name" value="Znf_RanBP2"/>
</dbReference>
<evidence type="ECO:0000259" key="21">
    <source>
        <dbReference type="PROSITE" id="PS50203"/>
    </source>
</evidence>
<feature type="compositionally biased region" description="Polar residues" evidence="19">
    <location>
        <begin position="1"/>
        <end position="12"/>
    </location>
</feature>
<comment type="caution">
    <text evidence="23">The sequence shown here is derived from an EMBL/GenBank/DDBJ whole genome shotgun (WGS) entry which is preliminary data.</text>
</comment>
<comment type="catalytic activity">
    <reaction evidence="1">
        <text>S-ubiquitinyl-[E2 ubiquitin-conjugating enzyme]-L-cysteine + [acceptor protein]-L-lysine = [E2 ubiquitin-conjugating enzyme]-L-cysteine + N(6)-ubiquitinyl-[acceptor protein]-L-lysine.</text>
        <dbReference type="EC" id="2.3.2.27"/>
    </reaction>
</comment>
<name>A0AAD3M8C0_LATJO</name>
<keyword evidence="4" id="KW-0645">Protease</keyword>
<evidence type="ECO:0000256" key="11">
    <source>
        <dbReference type="ARBA" id="ARBA00022803"/>
    </source>
</evidence>
<reference evidence="23" key="1">
    <citation type="submission" date="2022-08" db="EMBL/GenBank/DDBJ databases">
        <title>Genome sequencing of akame (Lates japonicus).</title>
        <authorList>
            <person name="Hashiguchi Y."/>
            <person name="Takahashi H."/>
        </authorList>
    </citation>
    <scope>NUCLEOTIDE SEQUENCE</scope>
    <source>
        <strain evidence="23">Kochi</strain>
    </source>
</reference>
<gene>
    <name evidence="23" type="ORF">AKAME5_000274200</name>
</gene>
<evidence type="ECO:0000256" key="14">
    <source>
        <dbReference type="ARBA" id="ARBA00044534"/>
    </source>
</evidence>
<evidence type="ECO:0000256" key="2">
    <source>
        <dbReference type="ARBA" id="ARBA00007623"/>
    </source>
</evidence>
<evidence type="ECO:0000256" key="10">
    <source>
        <dbReference type="ARBA" id="ARBA00022801"/>
    </source>
</evidence>
<evidence type="ECO:0000256" key="7">
    <source>
        <dbReference type="ARBA" id="ARBA00022737"/>
    </source>
</evidence>
<feature type="domain" description="U-box" evidence="22">
    <location>
        <begin position="1194"/>
        <end position="1268"/>
    </location>
</feature>
<keyword evidence="5" id="KW-0808">Transferase</keyword>
<dbReference type="GO" id="GO:0006515">
    <property type="term" value="P:protein quality control for misfolded or incompletely synthesized proteins"/>
    <property type="evidence" value="ECO:0007669"/>
    <property type="project" value="TreeGrafter"/>
</dbReference>
<dbReference type="Gene3D" id="3.30.40.10">
    <property type="entry name" value="Zinc/RING finger domain, C3HC4 (zinc finger)"/>
    <property type="match status" value="1"/>
</dbReference>
<evidence type="ECO:0000256" key="19">
    <source>
        <dbReference type="SAM" id="MobiDB-lite"/>
    </source>
</evidence>
<evidence type="ECO:0000256" key="3">
    <source>
        <dbReference type="ARBA" id="ARBA00012483"/>
    </source>
</evidence>
<evidence type="ECO:0000256" key="15">
    <source>
        <dbReference type="ARBA" id="ARBA00044543"/>
    </source>
</evidence>
<dbReference type="InterPro" id="IPR003613">
    <property type="entry name" value="Ubox_domain"/>
</dbReference>
<dbReference type="FunFam" id="2.30.30.380:FF:000019">
    <property type="entry name" value="Calpain 15"/>
    <property type="match status" value="1"/>
</dbReference>
<dbReference type="SMART" id="SM00230">
    <property type="entry name" value="CysPc"/>
    <property type="match status" value="1"/>
</dbReference>
<feature type="domain" description="Calpain catalytic" evidence="21">
    <location>
        <begin position="389"/>
        <end position="473"/>
    </location>
</feature>
<evidence type="ECO:0000256" key="4">
    <source>
        <dbReference type="ARBA" id="ARBA00022670"/>
    </source>
</evidence>
<dbReference type="AlphaFoldDB" id="A0AAD3M8C0"/>
<proteinExistence type="inferred from homology"/>
<dbReference type="GO" id="GO:0061630">
    <property type="term" value="F:ubiquitin protein ligase activity"/>
    <property type="evidence" value="ECO:0007669"/>
    <property type="project" value="UniProtKB-EC"/>
</dbReference>
<evidence type="ECO:0000313" key="24">
    <source>
        <dbReference type="Proteomes" id="UP001279410"/>
    </source>
</evidence>
<dbReference type="GO" id="GO:0000209">
    <property type="term" value="P:protein polyubiquitination"/>
    <property type="evidence" value="ECO:0007669"/>
    <property type="project" value="TreeGrafter"/>
</dbReference>
<dbReference type="InterPro" id="IPR019734">
    <property type="entry name" value="TPR_rpt"/>
</dbReference>
<dbReference type="CDD" id="cd16654">
    <property type="entry name" value="RING-Ubox_CHIP"/>
    <property type="match status" value="1"/>
</dbReference>
<dbReference type="GO" id="GO:0045862">
    <property type="term" value="P:positive regulation of proteolysis"/>
    <property type="evidence" value="ECO:0007669"/>
    <property type="project" value="TreeGrafter"/>
</dbReference>
<keyword evidence="12" id="KW-0788">Thiol protease</keyword>
<dbReference type="SUPFAM" id="SSF57850">
    <property type="entry name" value="RING/U-box"/>
    <property type="match status" value="1"/>
</dbReference>
<keyword evidence="10" id="KW-0378">Hydrolase</keyword>
<dbReference type="SMART" id="SM00504">
    <property type="entry name" value="Ubox"/>
    <property type="match status" value="1"/>
</dbReference>
<evidence type="ECO:0000256" key="8">
    <source>
        <dbReference type="ARBA" id="ARBA00022771"/>
    </source>
</evidence>
<dbReference type="InterPro" id="IPR036443">
    <property type="entry name" value="Znf_RanBP2_sf"/>
</dbReference>
<dbReference type="Pfam" id="PF00648">
    <property type="entry name" value="Peptidase_C2"/>
    <property type="match status" value="1"/>
</dbReference>
<feature type="region of interest" description="Disordered" evidence="19">
    <location>
        <begin position="1"/>
        <end position="31"/>
    </location>
</feature>
<dbReference type="InterPro" id="IPR041312">
    <property type="entry name" value="CHIP_TPR_N"/>
</dbReference>
<dbReference type="PROSITE" id="PS50005">
    <property type="entry name" value="TPR"/>
    <property type="match status" value="2"/>
</dbReference>
<dbReference type="GO" id="GO:0071218">
    <property type="term" value="P:cellular response to misfolded protein"/>
    <property type="evidence" value="ECO:0007669"/>
    <property type="project" value="TreeGrafter"/>
</dbReference>
<keyword evidence="24" id="KW-1185">Reference proteome</keyword>
<organism evidence="23 24">
    <name type="scientific">Lates japonicus</name>
    <name type="common">Japanese lates</name>
    <dbReference type="NCBI Taxonomy" id="270547"/>
    <lineage>
        <taxon>Eukaryota</taxon>
        <taxon>Metazoa</taxon>
        <taxon>Chordata</taxon>
        <taxon>Craniata</taxon>
        <taxon>Vertebrata</taxon>
        <taxon>Euteleostomi</taxon>
        <taxon>Actinopterygii</taxon>
        <taxon>Neopterygii</taxon>
        <taxon>Teleostei</taxon>
        <taxon>Neoteleostei</taxon>
        <taxon>Acanthomorphata</taxon>
        <taxon>Carangaria</taxon>
        <taxon>Carangaria incertae sedis</taxon>
        <taxon>Centropomidae</taxon>
        <taxon>Lates</taxon>
    </lineage>
</organism>
<feature type="region of interest" description="Disordered" evidence="19">
    <location>
        <begin position="591"/>
        <end position="621"/>
    </location>
</feature>
<dbReference type="InterPro" id="IPR013083">
    <property type="entry name" value="Znf_RING/FYVE/PHD"/>
</dbReference>
<dbReference type="SUPFAM" id="SSF54001">
    <property type="entry name" value="Cysteine proteinases"/>
    <property type="match status" value="1"/>
</dbReference>
<dbReference type="FunFam" id="3.30.40.10:FF:000124">
    <property type="entry name" value="STIP1 homology and U box-containing protein 1"/>
    <property type="match status" value="1"/>
</dbReference>
<evidence type="ECO:0000256" key="16">
    <source>
        <dbReference type="PROSITE-ProRule" id="PRU00239"/>
    </source>
</evidence>
<dbReference type="Pfam" id="PF04564">
    <property type="entry name" value="U-box"/>
    <property type="match status" value="1"/>
</dbReference>
<dbReference type="InterPro" id="IPR038765">
    <property type="entry name" value="Papain-like_cys_pep_sf"/>
</dbReference>
<dbReference type="GO" id="GO:0008270">
    <property type="term" value="F:zinc ion binding"/>
    <property type="evidence" value="ECO:0007669"/>
    <property type="project" value="UniProtKB-KW"/>
</dbReference>
<dbReference type="Gene3D" id="4.10.1060.10">
    <property type="entry name" value="Zinc finger, RanBP2-type"/>
    <property type="match status" value="2"/>
</dbReference>
<dbReference type="SUPFAM" id="SSF90209">
    <property type="entry name" value="Ran binding protein zinc finger-like"/>
    <property type="match status" value="1"/>
</dbReference>
<dbReference type="Proteomes" id="UP001279410">
    <property type="component" value="Unassembled WGS sequence"/>
</dbReference>
<dbReference type="SMART" id="SM00547">
    <property type="entry name" value="ZnF_RBZ"/>
    <property type="match status" value="4"/>
</dbReference>
<dbReference type="InterPro" id="IPR011990">
    <property type="entry name" value="TPR-like_helical_dom_sf"/>
</dbReference>
<dbReference type="PROSITE" id="PS50199">
    <property type="entry name" value="ZF_RANBP2_2"/>
    <property type="match status" value="4"/>
</dbReference>
<evidence type="ECO:0000256" key="9">
    <source>
        <dbReference type="ARBA" id="ARBA00022786"/>
    </source>
</evidence>
<keyword evidence="11 18" id="KW-0802">TPR repeat</keyword>
<dbReference type="Pfam" id="PF00641">
    <property type="entry name" value="Zn_ribbon_RanBP"/>
    <property type="match status" value="3"/>
</dbReference>
<feature type="region of interest" description="Disordered" evidence="19">
    <location>
        <begin position="106"/>
        <end position="142"/>
    </location>
</feature>
<dbReference type="PROSITE" id="PS51698">
    <property type="entry name" value="U_BOX"/>
    <property type="match status" value="1"/>
</dbReference>
<dbReference type="GO" id="GO:0043161">
    <property type="term" value="P:proteasome-mediated ubiquitin-dependent protein catabolic process"/>
    <property type="evidence" value="ECO:0007669"/>
    <property type="project" value="TreeGrafter"/>
</dbReference>
<feature type="repeat" description="TPR" evidence="18">
    <location>
        <begin position="1062"/>
        <end position="1095"/>
    </location>
</feature>
<comment type="similarity">
    <text evidence="2">Belongs to the peptidase C2 family.</text>
</comment>
<comment type="caution">
    <text evidence="16">Lacks conserved residue(s) required for the propagation of feature annotation.</text>
</comment>
<dbReference type="GO" id="GO:0030018">
    <property type="term" value="C:Z disc"/>
    <property type="evidence" value="ECO:0007669"/>
    <property type="project" value="TreeGrafter"/>
</dbReference>
<dbReference type="PROSITE" id="PS00139">
    <property type="entry name" value="THIOL_PROTEASE_CYS"/>
    <property type="match status" value="1"/>
</dbReference>
<dbReference type="SUPFAM" id="SSF48452">
    <property type="entry name" value="TPR-like"/>
    <property type="match status" value="1"/>
</dbReference>
<dbReference type="PROSITE" id="PS50203">
    <property type="entry name" value="CALPAIN_CAT"/>
    <property type="match status" value="1"/>
</dbReference>
<feature type="repeat" description="TPR" evidence="18">
    <location>
        <begin position="1028"/>
        <end position="1061"/>
    </location>
</feature>
<feature type="compositionally biased region" description="Basic and acidic residues" evidence="19">
    <location>
        <begin position="596"/>
        <end position="621"/>
    </location>
</feature>
<dbReference type="PANTHER" id="PTHR46803:SF2">
    <property type="entry name" value="E3 UBIQUITIN-PROTEIN LIGASE CHIP"/>
    <property type="match status" value="1"/>
</dbReference>
<keyword evidence="6" id="KW-0479">Metal-binding</keyword>
<dbReference type="EMBL" id="BRZM01000007">
    <property type="protein sequence ID" value="GLD48844.1"/>
    <property type="molecule type" value="Genomic_DNA"/>
</dbReference>
<evidence type="ECO:0000256" key="6">
    <source>
        <dbReference type="ARBA" id="ARBA00022723"/>
    </source>
</evidence>
<keyword evidence="13" id="KW-0862">Zinc</keyword>
<dbReference type="PROSITE" id="PS01358">
    <property type="entry name" value="ZF_RANBP2_1"/>
    <property type="match status" value="4"/>
</dbReference>
<sequence>MGCLRSSQSTFIPRQLPRPGRHRERSFSSGSMPMQRTQWACGCCTFLNAAGAPRCSICEAPRQRPDTRWMWTSREDGRWSCPRCTLANSPDTLACSLCGYTAGALDQRPRDSSEDQPRPQRSASCSGPLRPSSAESRKQPEDADKLSLAWDCLRCTLQNTPTSMSCSACGGPRKLSLPQIPAEALLMPEACDQTGTQQPEPAAGALSLSISTRGECLPVEASYPNTNSSVLSVSSSGHNNPVPCSRREVPPPDVCIQAQNLSPSPSTLAVSHLSTQPELLPGRRLSILKEEMSPLSPASDASVLFPPCVASVTRTEEWACPACTLINMVKAKHCLACHTPQHHAAQLKPAPSLRRKESMLVEALRQSDEGEAKELWENIVRFCRENAVTFVDDSFPPSPKSVGFPLDDSVQHRVKKWLRPQEINCCNFRDRTVKWSVFRTLRPSDILQGLLGNCWFLSALAVLVLERPELVRRDGDPLAKAGRVPMKSALQGRPVDHGVGDSHAAVTRADTSSFLLVKQKPDFVKSRHQPMFHVVALIEKALVNPRSTTMVAGLMRACPRLDWGLCSLWPQVSATNPKEEPIDTDLSSTRVIPKNFDGKRPKERNGRWMHTEHSPRADAHDTPLWVSTAGRATDYCETGTHGGAVPPGPDCSRRLAELALHLKREFHAQRAERMPVLDGLLDYRRWDTADSHLLDLCVLVFRVAYDSSGTLALGRLLAHSRRSVRRFVGCDVMLEPGEYAVLCCAFNHWHSSITEGTGEECALQHHLLKSAGLRAVNSPCGVFSVSRGRLEAPGYMLAVYSSRLVMVEQVTASNTTIADAIIQLTETKGERHEGREGMTCYYLTHGWAGLIVMVENRHPRHHLHVSCDCSDSFNVVSTRSSLKTIDSIPPLHRQVLVVLSQLEGNAGFSITHRLAHRKAVQASLGNWSPSKATHSPALSPETAVFFKQRLQFLSCLLDLSVRIGKRSEEAAAGGAASLVDKMSESPEKSASVSAQELKEQGNRLFLNRKYLEAAACYSKAITHSPSVPAYYTNRALCYVKLQQYDKALADCRHALELDSQSVKAHFFMGQCHLEMENYDEAIGNLQKAYNLAKEQRLNFGDDIPSALRIAKKKRWNSMEERRINQESELHAYLTKLILAEKKRELDGCRQKQEDKSDDSRTQHNLNEIHTKHDKYLSDMEELFCQVDEKRKKREIPDFLCGKISFELMREPCITPSGVTYDRKDIEEHLQRVGHFDPVTRTPLTQDQLIPNLAMKEVIDAFILENGWVEDY</sequence>
<dbReference type="Gene3D" id="1.25.40.10">
    <property type="entry name" value="Tetratricopeptide repeat domain"/>
    <property type="match status" value="1"/>
</dbReference>
<evidence type="ECO:0000259" key="20">
    <source>
        <dbReference type="PROSITE" id="PS50199"/>
    </source>
</evidence>
<feature type="domain" description="RanBP2-type" evidence="20">
    <location>
        <begin position="35"/>
        <end position="64"/>
    </location>
</feature>
<dbReference type="EC" id="2.3.2.27" evidence="3"/>
<dbReference type="GO" id="GO:0004198">
    <property type="term" value="F:calcium-dependent cysteine-type endopeptidase activity"/>
    <property type="evidence" value="ECO:0007669"/>
    <property type="project" value="InterPro"/>
</dbReference>
<evidence type="ECO:0000256" key="18">
    <source>
        <dbReference type="PROSITE-ProRule" id="PRU00339"/>
    </source>
</evidence>
<dbReference type="SMART" id="SM00028">
    <property type="entry name" value="TPR"/>
    <property type="match status" value="3"/>
</dbReference>
<evidence type="ECO:0000256" key="17">
    <source>
        <dbReference type="PROSITE-ProRule" id="PRU00322"/>
    </source>
</evidence>
<evidence type="ECO:0000256" key="1">
    <source>
        <dbReference type="ARBA" id="ARBA00000900"/>
    </source>
</evidence>
<dbReference type="Gene3D" id="2.30.30.380">
    <property type="entry name" value="Zn-finger domain of Sec23/24"/>
    <property type="match status" value="2"/>
</dbReference>
<protein>
    <recommendedName>
        <fullName evidence="14">E3 ubiquitin-protein ligase CHIP</fullName>
        <ecNumber evidence="3">2.3.2.27</ecNumber>
    </recommendedName>
    <alternativeName>
        <fullName evidence="15">RING-type E3 ubiquitin transferase CHIP</fullName>
    </alternativeName>
</protein>
<feature type="domain" description="RanBP2-type" evidence="20">
    <location>
        <begin position="145"/>
        <end position="175"/>
    </location>
</feature>
<keyword evidence="9" id="KW-0833">Ubl conjugation pathway</keyword>
<feature type="domain" description="RanBP2-type" evidence="20">
    <location>
        <begin position="314"/>
        <end position="343"/>
    </location>
</feature>
<accession>A0AAD3M8C0</accession>
<feature type="compositionally biased region" description="Basic and acidic residues" evidence="19">
    <location>
        <begin position="107"/>
        <end position="118"/>
    </location>
</feature>
<keyword evidence="8 17" id="KW-0863">Zinc-finger</keyword>
<dbReference type="Pfam" id="PF18391">
    <property type="entry name" value="CHIP_TPR_N"/>
    <property type="match status" value="1"/>
</dbReference>
<evidence type="ECO:0000256" key="13">
    <source>
        <dbReference type="ARBA" id="ARBA00022833"/>
    </source>
</evidence>
<evidence type="ECO:0000256" key="12">
    <source>
        <dbReference type="ARBA" id="ARBA00022807"/>
    </source>
</evidence>
<feature type="domain" description="RanBP2-type" evidence="20">
    <location>
        <begin position="75"/>
        <end position="104"/>
    </location>
</feature>
<evidence type="ECO:0000256" key="5">
    <source>
        <dbReference type="ARBA" id="ARBA00022679"/>
    </source>
</evidence>